<dbReference type="GO" id="GO:0019843">
    <property type="term" value="F:rRNA binding"/>
    <property type="evidence" value="ECO:0007669"/>
    <property type="project" value="UniProtKB-UniRule"/>
</dbReference>
<feature type="domain" description="Large ribosomal subunit protein uL2 RNA-binding" evidence="10">
    <location>
        <begin position="42"/>
        <end position="118"/>
    </location>
</feature>
<dbReference type="RefSeq" id="WP_174497640.1">
    <property type="nucleotide sequence ID" value="NZ_CADDWK010000017.1"/>
</dbReference>
<evidence type="ECO:0000313" key="12">
    <source>
        <dbReference type="Proteomes" id="UP000581688"/>
    </source>
</evidence>
<keyword evidence="5 7" id="KW-0687">Ribonucleoprotein</keyword>
<dbReference type="HAMAP" id="MF_01320_B">
    <property type="entry name" value="Ribosomal_uL2_B"/>
    <property type="match status" value="1"/>
</dbReference>
<dbReference type="InterPro" id="IPR022666">
    <property type="entry name" value="Ribosomal_uL2_RNA-bd_dom"/>
</dbReference>
<dbReference type="SMART" id="SM01383">
    <property type="entry name" value="Ribosomal_L2"/>
    <property type="match status" value="1"/>
</dbReference>
<keyword evidence="12" id="KW-1185">Reference proteome</keyword>
<dbReference type="FunFam" id="4.10.950.10:FF:000001">
    <property type="entry name" value="50S ribosomal protein L2"/>
    <property type="match status" value="1"/>
</dbReference>
<dbReference type="Pfam" id="PF00181">
    <property type="entry name" value="Ribosomal_L2_N"/>
    <property type="match status" value="1"/>
</dbReference>
<dbReference type="Gene3D" id="2.30.30.30">
    <property type="match status" value="1"/>
</dbReference>
<evidence type="ECO:0000256" key="4">
    <source>
        <dbReference type="ARBA" id="ARBA00022980"/>
    </source>
</evidence>
<evidence type="ECO:0000259" key="10">
    <source>
        <dbReference type="SMART" id="SM01383"/>
    </source>
</evidence>
<dbReference type="InterPro" id="IPR022669">
    <property type="entry name" value="Ribosomal_uL2_C"/>
</dbReference>
<proteinExistence type="inferred from homology"/>
<dbReference type="Proteomes" id="UP000581688">
    <property type="component" value="Unassembled WGS sequence"/>
</dbReference>
<accession>A0A841QA71</accession>
<dbReference type="SUPFAM" id="SSF50249">
    <property type="entry name" value="Nucleic acid-binding proteins"/>
    <property type="match status" value="1"/>
</dbReference>
<dbReference type="SUPFAM" id="SSF50104">
    <property type="entry name" value="Translation proteins SH3-like domain"/>
    <property type="match status" value="1"/>
</dbReference>
<reference evidence="11 12" key="1">
    <citation type="submission" date="2020-08" db="EMBL/GenBank/DDBJ databases">
        <title>Genomic Encyclopedia of Type Strains, Phase IV (KMG-IV): sequencing the most valuable type-strain genomes for metagenomic binning, comparative biology and taxonomic classification.</title>
        <authorList>
            <person name="Goeker M."/>
        </authorList>
    </citation>
    <scope>NUCLEOTIDE SEQUENCE [LARGE SCALE GENOMIC DNA]</scope>
    <source>
        <strain evidence="11 12">DSM 19612</strain>
    </source>
</reference>
<evidence type="ECO:0000256" key="5">
    <source>
        <dbReference type="ARBA" id="ARBA00023274"/>
    </source>
</evidence>
<dbReference type="PANTHER" id="PTHR13691">
    <property type="entry name" value="RIBOSOMAL PROTEIN L2"/>
    <property type="match status" value="1"/>
</dbReference>
<comment type="function">
    <text evidence="7">One of the primary rRNA binding proteins. Required for association of the 30S and 50S subunits to form the 70S ribosome, for tRNA binding and peptide bond formation. It has been suggested to have peptidyltransferase activity; this is somewhat controversial. Makes several contacts with the 16S rRNA in the 70S ribosome.</text>
</comment>
<dbReference type="GO" id="GO:0016740">
    <property type="term" value="F:transferase activity"/>
    <property type="evidence" value="ECO:0007669"/>
    <property type="project" value="InterPro"/>
</dbReference>
<evidence type="ECO:0000259" key="9">
    <source>
        <dbReference type="SMART" id="SM01382"/>
    </source>
</evidence>
<evidence type="ECO:0000256" key="7">
    <source>
        <dbReference type="HAMAP-Rule" id="MF_01320"/>
    </source>
</evidence>
<name>A0A841QA71_9BACI</name>
<keyword evidence="3 7" id="KW-0694">RNA-binding</keyword>
<dbReference type="FunFam" id="2.30.30.30:FF:000001">
    <property type="entry name" value="50S ribosomal protein L2"/>
    <property type="match status" value="1"/>
</dbReference>
<evidence type="ECO:0000313" key="11">
    <source>
        <dbReference type="EMBL" id="MBB6455184.1"/>
    </source>
</evidence>
<evidence type="ECO:0000256" key="8">
    <source>
        <dbReference type="SAM" id="MobiDB-lite"/>
    </source>
</evidence>
<evidence type="ECO:0000256" key="3">
    <source>
        <dbReference type="ARBA" id="ARBA00022884"/>
    </source>
</evidence>
<dbReference type="SMART" id="SM01382">
    <property type="entry name" value="Ribosomal_L2_C"/>
    <property type="match status" value="1"/>
</dbReference>
<dbReference type="GO" id="GO:0003735">
    <property type="term" value="F:structural constituent of ribosome"/>
    <property type="evidence" value="ECO:0007669"/>
    <property type="project" value="InterPro"/>
</dbReference>
<comment type="caution">
    <text evidence="11">The sequence shown here is derived from an EMBL/GenBank/DDBJ whole genome shotgun (WGS) entry which is preliminary data.</text>
</comment>
<comment type="similarity">
    <text evidence="1 7">Belongs to the universal ribosomal protein uL2 family.</text>
</comment>
<evidence type="ECO:0000256" key="2">
    <source>
        <dbReference type="ARBA" id="ARBA00022730"/>
    </source>
</evidence>
<feature type="region of interest" description="Disordered" evidence="8">
    <location>
        <begin position="212"/>
        <end position="277"/>
    </location>
</feature>
<gene>
    <name evidence="7" type="primary">rplB</name>
    <name evidence="11" type="ORF">HNQ94_003680</name>
</gene>
<dbReference type="InterPro" id="IPR012340">
    <property type="entry name" value="NA-bd_OB-fold"/>
</dbReference>
<evidence type="ECO:0000256" key="1">
    <source>
        <dbReference type="ARBA" id="ARBA00005636"/>
    </source>
</evidence>
<organism evidence="11 12">
    <name type="scientific">Salirhabdus euzebyi</name>
    <dbReference type="NCBI Taxonomy" id="394506"/>
    <lineage>
        <taxon>Bacteria</taxon>
        <taxon>Bacillati</taxon>
        <taxon>Bacillota</taxon>
        <taxon>Bacilli</taxon>
        <taxon>Bacillales</taxon>
        <taxon>Bacillaceae</taxon>
        <taxon>Salirhabdus</taxon>
    </lineage>
</organism>
<dbReference type="GO" id="GO:0015934">
    <property type="term" value="C:large ribosomal subunit"/>
    <property type="evidence" value="ECO:0007669"/>
    <property type="project" value="InterPro"/>
</dbReference>
<feature type="domain" description="Large ribosomal subunit protein uL2 C-terminal" evidence="9">
    <location>
        <begin position="124"/>
        <end position="253"/>
    </location>
</feature>
<protein>
    <recommendedName>
        <fullName evidence="6 7">Large ribosomal subunit protein uL2</fullName>
    </recommendedName>
</protein>
<sequence>MAIKKYKPTSNGRRGMSASDFAEITTSQPEKSLLAPLSKKAGRNNQGKLTVRHQGGGHKRKYRIIDFKRDKDGIPGRVATIEYDPNRTSNIALINYADGEKRYILAPKGLEVGHEIQSGEGADIKVGNALELRTIPVGTIIHNIELKPGRGGQLVRSAGAQAQILGREDKYVLVRLTSGETRMILGTCRATIGQVGNLDHELINIGKAGRNRWKGKRPTVRGSVMNPVDHPHGGGEGRAPIGRPSPMSPWGKPTLGLKTRKRNKASDKFIVRRRKKK</sequence>
<comment type="subunit">
    <text evidence="7">Part of the 50S ribosomal subunit. Forms a bridge to the 30S subunit in the 70S ribosome.</text>
</comment>
<dbReference type="FunFam" id="2.40.50.140:FF:000003">
    <property type="entry name" value="50S ribosomal protein L2"/>
    <property type="match status" value="1"/>
</dbReference>
<keyword evidence="2 7" id="KW-0699">rRNA-binding</keyword>
<evidence type="ECO:0000256" key="6">
    <source>
        <dbReference type="ARBA" id="ARBA00035242"/>
    </source>
</evidence>
<dbReference type="NCBIfam" id="TIGR01171">
    <property type="entry name" value="rplB_bact"/>
    <property type="match status" value="1"/>
</dbReference>
<dbReference type="InterPro" id="IPR014722">
    <property type="entry name" value="Rib_uL2_dom2"/>
</dbReference>
<dbReference type="PIRSF" id="PIRSF002158">
    <property type="entry name" value="Ribosomal_L2"/>
    <property type="match status" value="1"/>
</dbReference>
<dbReference type="GO" id="GO:0002181">
    <property type="term" value="P:cytoplasmic translation"/>
    <property type="evidence" value="ECO:0007669"/>
    <property type="project" value="TreeGrafter"/>
</dbReference>
<dbReference type="InterPro" id="IPR005880">
    <property type="entry name" value="Ribosomal_uL2_bac/org-type"/>
</dbReference>
<dbReference type="InterPro" id="IPR014726">
    <property type="entry name" value="Ribosomal_uL2_dom3"/>
</dbReference>
<dbReference type="InterPro" id="IPR022671">
    <property type="entry name" value="Ribosomal_uL2_CS"/>
</dbReference>
<dbReference type="Gene3D" id="4.10.950.10">
    <property type="entry name" value="Ribosomal protein L2, domain 3"/>
    <property type="match status" value="1"/>
</dbReference>
<dbReference type="InterPro" id="IPR002171">
    <property type="entry name" value="Ribosomal_uL2"/>
</dbReference>
<dbReference type="Gene3D" id="2.40.50.140">
    <property type="entry name" value="Nucleic acid-binding proteins"/>
    <property type="match status" value="1"/>
</dbReference>
<keyword evidence="4 7" id="KW-0689">Ribosomal protein</keyword>
<dbReference type="EMBL" id="JACHGH010000016">
    <property type="protein sequence ID" value="MBB6455184.1"/>
    <property type="molecule type" value="Genomic_DNA"/>
</dbReference>
<feature type="region of interest" description="Disordered" evidence="8">
    <location>
        <begin position="38"/>
        <end position="57"/>
    </location>
</feature>
<dbReference type="InterPro" id="IPR008991">
    <property type="entry name" value="Translation_prot_SH3-like_sf"/>
</dbReference>
<dbReference type="AlphaFoldDB" id="A0A841QA71"/>
<dbReference type="PROSITE" id="PS00467">
    <property type="entry name" value="RIBOSOMAL_L2"/>
    <property type="match status" value="1"/>
</dbReference>
<dbReference type="PANTHER" id="PTHR13691:SF5">
    <property type="entry name" value="LARGE RIBOSOMAL SUBUNIT PROTEIN UL2M"/>
    <property type="match status" value="1"/>
</dbReference>
<dbReference type="Pfam" id="PF03947">
    <property type="entry name" value="Ribosomal_L2_C"/>
    <property type="match status" value="1"/>
</dbReference>